<reference evidence="1 3" key="1">
    <citation type="journal article" date="2014" name="BMC Genomics">
        <title>Genome sequence of Anopheles sinensis provides insight into genetics basis of mosquito competence for malaria parasites.</title>
        <authorList>
            <person name="Zhou D."/>
            <person name="Zhang D."/>
            <person name="Ding G."/>
            <person name="Shi L."/>
            <person name="Hou Q."/>
            <person name="Ye Y."/>
            <person name="Xu Y."/>
            <person name="Zhou H."/>
            <person name="Xiong C."/>
            <person name="Li S."/>
            <person name="Yu J."/>
            <person name="Hong S."/>
            <person name="Yu X."/>
            <person name="Zou P."/>
            <person name="Chen C."/>
            <person name="Chang X."/>
            <person name="Wang W."/>
            <person name="Lv Y."/>
            <person name="Sun Y."/>
            <person name="Ma L."/>
            <person name="Shen B."/>
            <person name="Zhu C."/>
        </authorList>
    </citation>
    <scope>NUCLEOTIDE SEQUENCE [LARGE SCALE GENOMIC DNA]</scope>
</reference>
<evidence type="ECO:0000313" key="1">
    <source>
        <dbReference type="EMBL" id="KFB47687.1"/>
    </source>
</evidence>
<sequence length="112" mass="12248">MFLSDSQRFNISCSQQDSPTGLLDGCGRSHPVRMGFCVSPRSTIATLRHAQSTILSSYKTRDTKRHWRVLGGADPSVLAGRGWFAVRFRASIYRMTVTTLATIGSKAALGDP</sequence>
<protein>
    <submittedName>
        <fullName evidence="1 2">Cytoplasmic dynein 1 intermediate chain 2</fullName>
    </submittedName>
</protein>
<dbReference type="EMBL" id="KE525332">
    <property type="protein sequence ID" value="KFB47687.1"/>
    <property type="molecule type" value="Genomic_DNA"/>
</dbReference>
<evidence type="ECO:0000313" key="3">
    <source>
        <dbReference type="Proteomes" id="UP000030765"/>
    </source>
</evidence>
<organism evidence="1">
    <name type="scientific">Anopheles sinensis</name>
    <name type="common">Mosquito</name>
    <dbReference type="NCBI Taxonomy" id="74873"/>
    <lineage>
        <taxon>Eukaryota</taxon>
        <taxon>Metazoa</taxon>
        <taxon>Ecdysozoa</taxon>
        <taxon>Arthropoda</taxon>
        <taxon>Hexapoda</taxon>
        <taxon>Insecta</taxon>
        <taxon>Pterygota</taxon>
        <taxon>Neoptera</taxon>
        <taxon>Endopterygota</taxon>
        <taxon>Diptera</taxon>
        <taxon>Nematocera</taxon>
        <taxon>Culicoidea</taxon>
        <taxon>Culicidae</taxon>
        <taxon>Anophelinae</taxon>
        <taxon>Anopheles</taxon>
    </lineage>
</organism>
<dbReference type="AlphaFoldDB" id="A0A084WBU3"/>
<reference evidence="2" key="2">
    <citation type="submission" date="2020-05" db="UniProtKB">
        <authorList>
            <consortium name="EnsemblMetazoa"/>
        </authorList>
    </citation>
    <scope>IDENTIFICATION</scope>
</reference>
<dbReference type="EnsemblMetazoa" id="ASIC015733-RA">
    <property type="protein sequence ID" value="ASIC015733-PA"/>
    <property type="gene ID" value="ASIC015733"/>
</dbReference>
<gene>
    <name evidence="1" type="ORF">ZHAS_00015733</name>
</gene>
<name>A0A084WBU3_ANOSI</name>
<keyword evidence="3" id="KW-1185">Reference proteome</keyword>
<accession>A0A084WBU3</accession>
<proteinExistence type="predicted"/>
<dbReference type="Proteomes" id="UP000030765">
    <property type="component" value="Unassembled WGS sequence"/>
</dbReference>
<dbReference type="VEuPathDB" id="VectorBase:ASIC015733"/>
<evidence type="ECO:0000313" key="2">
    <source>
        <dbReference type="EnsemblMetazoa" id="ASIC015733-PA"/>
    </source>
</evidence>
<dbReference type="EMBL" id="ATLV01022456">
    <property type="status" value="NOT_ANNOTATED_CDS"/>
    <property type="molecule type" value="Genomic_DNA"/>
</dbReference>